<proteinExistence type="inferred from homology"/>
<gene>
    <name evidence="6" type="ORF">PHYSODRAFT_310332</name>
</gene>
<accession>G4YNJ9</accession>
<dbReference type="STRING" id="1094619.G4YNJ9"/>
<evidence type="ECO:0000256" key="2">
    <source>
        <dbReference type="ARBA" id="ARBA00007692"/>
    </source>
</evidence>
<evidence type="ECO:0000256" key="4">
    <source>
        <dbReference type="SAM" id="MobiDB-lite"/>
    </source>
</evidence>
<dbReference type="PANTHER" id="PTHR13068">
    <property type="entry name" value="CGI-12 PROTEIN-RELATED"/>
    <property type="match status" value="1"/>
</dbReference>
<comment type="similarity">
    <text evidence="2">Belongs to the mTERF family.</text>
</comment>
<protein>
    <submittedName>
        <fullName evidence="6">Uncharacterized protein</fullName>
    </submittedName>
</protein>
<dbReference type="InterPro" id="IPR036719">
    <property type="entry name" value="Neuro-gated_channel_TM_sf"/>
</dbReference>
<evidence type="ECO:0000256" key="5">
    <source>
        <dbReference type="SAM" id="Phobius"/>
    </source>
</evidence>
<dbReference type="PANTHER" id="PTHR13068:SF151">
    <property type="entry name" value="TRANSCRIPTION TERMINATION FACTOR MTERF9, CHLOROPLASTIC"/>
    <property type="match status" value="1"/>
</dbReference>
<feature type="transmembrane region" description="Helical" evidence="5">
    <location>
        <begin position="710"/>
        <end position="734"/>
    </location>
</feature>
<dbReference type="AlphaFoldDB" id="G4YNJ9"/>
<dbReference type="SUPFAM" id="SSF90112">
    <property type="entry name" value="Neurotransmitter-gated ion-channel transmembrane pore"/>
    <property type="match status" value="1"/>
</dbReference>
<name>G4YNJ9_PHYSP</name>
<keyword evidence="7" id="KW-1185">Reference proteome</keyword>
<dbReference type="InterPro" id="IPR036734">
    <property type="entry name" value="Neur_chan_lig-bd_sf"/>
</dbReference>
<dbReference type="InterPro" id="IPR003690">
    <property type="entry name" value="MTERF"/>
</dbReference>
<feature type="transmembrane region" description="Helical" evidence="5">
    <location>
        <begin position="746"/>
        <end position="766"/>
    </location>
</feature>
<keyword evidence="5" id="KW-0472">Membrane</keyword>
<dbReference type="GO" id="GO:0005230">
    <property type="term" value="F:extracellular ligand-gated monoatomic ion channel activity"/>
    <property type="evidence" value="ECO:0007669"/>
    <property type="project" value="InterPro"/>
</dbReference>
<dbReference type="GO" id="GO:0016020">
    <property type="term" value="C:membrane"/>
    <property type="evidence" value="ECO:0007669"/>
    <property type="project" value="UniProtKB-SubCell"/>
</dbReference>
<keyword evidence="5" id="KW-0812">Transmembrane</keyword>
<feature type="transmembrane region" description="Helical" evidence="5">
    <location>
        <begin position="642"/>
        <end position="665"/>
    </location>
</feature>
<dbReference type="Pfam" id="PF02536">
    <property type="entry name" value="mTERF"/>
    <property type="match status" value="1"/>
</dbReference>
<evidence type="ECO:0000313" key="7">
    <source>
        <dbReference type="Proteomes" id="UP000002640"/>
    </source>
</evidence>
<keyword evidence="5" id="KW-1133">Transmembrane helix</keyword>
<comment type="subcellular location">
    <subcellularLocation>
        <location evidence="1">Membrane</location>
        <topology evidence="1">Multi-pass membrane protein</topology>
    </subcellularLocation>
</comment>
<dbReference type="InParanoid" id="G4YNJ9"/>
<dbReference type="GeneID" id="20643260"/>
<evidence type="ECO:0000313" key="6">
    <source>
        <dbReference type="EMBL" id="EGZ30398.1"/>
    </source>
</evidence>
<dbReference type="GO" id="GO:0003676">
    <property type="term" value="F:nucleic acid binding"/>
    <property type="evidence" value="ECO:0007669"/>
    <property type="project" value="InterPro"/>
</dbReference>
<dbReference type="Gene3D" id="1.20.58.390">
    <property type="entry name" value="Neurotransmitter-gated ion-channel transmembrane domain"/>
    <property type="match status" value="1"/>
</dbReference>
<keyword evidence="3" id="KW-0809">Transit peptide</keyword>
<dbReference type="RefSeq" id="XP_009517673.1">
    <property type="nucleotide sequence ID" value="XM_009519378.1"/>
</dbReference>
<dbReference type="InterPro" id="IPR038538">
    <property type="entry name" value="MTERF_sf"/>
</dbReference>
<dbReference type="Proteomes" id="UP000002640">
    <property type="component" value="Unassembled WGS sequence"/>
</dbReference>
<dbReference type="EMBL" id="JH159151">
    <property type="protein sequence ID" value="EGZ30398.1"/>
    <property type="molecule type" value="Genomic_DNA"/>
</dbReference>
<dbReference type="Gene3D" id="1.25.70.10">
    <property type="entry name" value="Transcription termination factor 3, mitochondrial"/>
    <property type="match status" value="1"/>
</dbReference>
<dbReference type="InterPro" id="IPR038050">
    <property type="entry name" value="Neuro_actylchol_rec"/>
</dbReference>
<feature type="region of interest" description="Disordered" evidence="4">
    <location>
        <begin position="860"/>
        <end position="908"/>
    </location>
</feature>
<sequence length="908" mass="102648">MLRLVRRCPQPLRGLSRGFGAAPFQAPKNAAEERKKQIVYYDRINRKQLVVSQEGVDRTTRFLMDRGFTQLQALKAISLHVGIQWLRDLGLSHDKINVVIKRHPNILGIAIDKYEALADWYISKGVSKNKLPYVFNVFPQAVSYGIDTNLEPKVDFLKEIGCSDKQITSVLMMAPQIFSNSVEGLRAKTNYLMELGISRELLPCIVARVPQCLGMKSTRVKESVDALDEMFGAGAGIRALTWNCIIVMYNIDSMRASLDYLISLGFTRERIEKNTSSSIVLKDKLTLEHVAVDISTDRVQYHLHLELQHPIPEPYLANAEYLTLTWPVGGIWKIMRLSDNNRKVHCMSWRKTQMTHTEVEELAKKVEAAGMSGDLAKSHSSTLAAAESSDLPLTRFDWKMQLGRWGHKQHWFLRDIMPPHDRDSVGSSHHGPLTAHLMAGFSPLEVEIEVNAITSVDTVAQTFTADVTWEVTMPAITTIREDSVLRELMDILEFDENEFEFKNASSMQEERDMTSELSPAGTVHFTDSTSLAMPLKSTSEFLSHLMFSRRIVAVFSEEMTLRKFPVDQQKLTFVFSTGYGVRQSLRITPVARDAGTFAIANYRLGNVFDVVYHDKVFVGKIDAEGEKKETRFEMVLERRPEYCVTNVAIPAAIITYLCFISYAPLSDGSLMDTGDRLQIVLTLLLTAVTFKSEVASLTPQISYFTTLDKYVFFCFIIACLVAIENALFPLFVGLFPSREKWQEHSWLGFSIGFFTLVNMVWAVYIIGHVKNRRRVSEALIKVHEAIRVLSASIPPQHRNEICCTEFGYLFVQLPNDGPTPTEKFDAKAALHAASRQRAEREFDTFKEIYQKLNPEVSLLYSSSSDSEKPLRAAKPNEAGGGGRDRRRSVATPSSPVRAASKMMSNRRW</sequence>
<evidence type="ECO:0000256" key="1">
    <source>
        <dbReference type="ARBA" id="ARBA00004141"/>
    </source>
</evidence>
<organism evidence="6 7">
    <name type="scientific">Phytophthora sojae (strain P6497)</name>
    <name type="common">Soybean stem and root rot agent</name>
    <name type="synonym">Phytophthora megasperma f. sp. glycines</name>
    <dbReference type="NCBI Taxonomy" id="1094619"/>
    <lineage>
        <taxon>Eukaryota</taxon>
        <taxon>Sar</taxon>
        <taxon>Stramenopiles</taxon>
        <taxon>Oomycota</taxon>
        <taxon>Peronosporomycetes</taxon>
        <taxon>Peronosporales</taxon>
        <taxon>Peronosporaceae</taxon>
        <taxon>Phytophthora</taxon>
    </lineage>
</organism>
<dbReference type="KEGG" id="psoj:PHYSODRAFT_310332"/>
<dbReference type="Gene3D" id="2.70.170.10">
    <property type="entry name" value="Neurotransmitter-gated ion-channel ligand-binding domain"/>
    <property type="match status" value="1"/>
</dbReference>
<evidence type="ECO:0000256" key="3">
    <source>
        <dbReference type="ARBA" id="ARBA00022946"/>
    </source>
</evidence>
<reference evidence="6 7" key="1">
    <citation type="journal article" date="2006" name="Science">
        <title>Phytophthora genome sequences uncover evolutionary origins and mechanisms of pathogenesis.</title>
        <authorList>
            <person name="Tyler B.M."/>
            <person name="Tripathy S."/>
            <person name="Zhang X."/>
            <person name="Dehal P."/>
            <person name="Jiang R.H."/>
            <person name="Aerts A."/>
            <person name="Arredondo F.D."/>
            <person name="Baxter L."/>
            <person name="Bensasson D."/>
            <person name="Beynon J.L."/>
            <person name="Chapman J."/>
            <person name="Damasceno C.M."/>
            <person name="Dorrance A.E."/>
            <person name="Dou D."/>
            <person name="Dickerman A.W."/>
            <person name="Dubchak I.L."/>
            <person name="Garbelotto M."/>
            <person name="Gijzen M."/>
            <person name="Gordon S.G."/>
            <person name="Govers F."/>
            <person name="Grunwald N.J."/>
            <person name="Huang W."/>
            <person name="Ivors K.L."/>
            <person name="Jones R.W."/>
            <person name="Kamoun S."/>
            <person name="Krampis K."/>
            <person name="Lamour K.H."/>
            <person name="Lee M.K."/>
            <person name="McDonald W.H."/>
            <person name="Medina M."/>
            <person name="Meijer H.J."/>
            <person name="Nordberg E.K."/>
            <person name="Maclean D.J."/>
            <person name="Ospina-Giraldo M.D."/>
            <person name="Morris P.F."/>
            <person name="Phuntumart V."/>
            <person name="Putnam N.H."/>
            <person name="Rash S."/>
            <person name="Rose J.K."/>
            <person name="Sakihama Y."/>
            <person name="Salamov A.A."/>
            <person name="Savidor A."/>
            <person name="Scheuring C.F."/>
            <person name="Smith B.M."/>
            <person name="Sobral B.W."/>
            <person name="Terry A."/>
            <person name="Torto-Alalibo T.A."/>
            <person name="Win J."/>
            <person name="Xu Z."/>
            <person name="Zhang H."/>
            <person name="Grigoriev I.V."/>
            <person name="Rokhsar D.S."/>
            <person name="Boore J.L."/>
        </authorList>
    </citation>
    <scope>NUCLEOTIDE SEQUENCE [LARGE SCALE GENOMIC DNA]</scope>
    <source>
        <strain evidence="6 7">P6497</strain>
    </source>
</reference>
<dbReference type="SMART" id="SM00733">
    <property type="entry name" value="Mterf"/>
    <property type="match status" value="5"/>
</dbReference>